<evidence type="ECO:0000313" key="3">
    <source>
        <dbReference type="Proteomes" id="UP000610966"/>
    </source>
</evidence>
<reference evidence="2" key="1">
    <citation type="submission" date="2021-01" db="EMBL/GenBank/DDBJ databases">
        <title>Whole genome shotgun sequence of Sphaerimonospora thailandensis NBRC 107569.</title>
        <authorList>
            <person name="Komaki H."/>
            <person name="Tamura T."/>
        </authorList>
    </citation>
    <scope>NUCLEOTIDE SEQUENCE</scope>
    <source>
        <strain evidence="2">NBRC 107569</strain>
    </source>
</reference>
<sequence>MIRYARVARGWRQADLAKVVACSASTISRLETGRRAAVDLDTVRRVARAVQLPSHILGALIDIPVSPVATVVTTTAPQAEEDPMRRRTLLSAVGLAIPAHLLIKLDDALAVLPASSSPPDLSRIATRLAHTRDRYDTGDLARLIADLPDLLAVAHEAADHHDRPDAYVLAASCYNLATVALNKIGRHQASRITADRATMLAKLSGSPVSVATSARCLSIVLRHEGRGPVADQVSLRAITLLESTGLSQPDEAAAYVQMLCTGAYNSAQIGDRDRALEMIREASQAAAHLPVPPTQGHSISSAHVTGYEVSVHWSLGDAGAALHAGRGLHPSQLPTPERRGRLHTDLARAWWQWGKPEQTVLALLSACRESVPEVRDRPAIRSMAVQLIERHPKTSGVPELATAIGYRPSQEDP</sequence>
<accession>A0A8J3RBZ2</accession>
<dbReference type="InterPro" id="IPR001387">
    <property type="entry name" value="Cro/C1-type_HTH"/>
</dbReference>
<dbReference type="SUPFAM" id="SSF47413">
    <property type="entry name" value="lambda repressor-like DNA-binding domains"/>
    <property type="match status" value="1"/>
</dbReference>
<organism evidence="2 3">
    <name type="scientific">Sphaerimonospora thailandensis</name>
    <dbReference type="NCBI Taxonomy" id="795644"/>
    <lineage>
        <taxon>Bacteria</taxon>
        <taxon>Bacillati</taxon>
        <taxon>Actinomycetota</taxon>
        <taxon>Actinomycetes</taxon>
        <taxon>Streptosporangiales</taxon>
        <taxon>Streptosporangiaceae</taxon>
        <taxon>Sphaerimonospora</taxon>
    </lineage>
</organism>
<evidence type="ECO:0000259" key="1">
    <source>
        <dbReference type="PROSITE" id="PS50943"/>
    </source>
</evidence>
<keyword evidence="3" id="KW-1185">Reference proteome</keyword>
<dbReference type="GO" id="GO:0003677">
    <property type="term" value="F:DNA binding"/>
    <property type="evidence" value="ECO:0007669"/>
    <property type="project" value="InterPro"/>
</dbReference>
<dbReference type="PROSITE" id="PS50943">
    <property type="entry name" value="HTH_CROC1"/>
    <property type="match status" value="1"/>
</dbReference>
<name>A0A8J3RBZ2_9ACTN</name>
<gene>
    <name evidence="2" type="ORF">Mth01_32720</name>
</gene>
<feature type="domain" description="HTH cro/C1-type" evidence="1">
    <location>
        <begin position="2"/>
        <end position="57"/>
    </location>
</feature>
<protein>
    <recommendedName>
        <fullName evidence="1">HTH cro/C1-type domain-containing protein</fullName>
    </recommendedName>
</protein>
<dbReference type="SMART" id="SM00530">
    <property type="entry name" value="HTH_XRE"/>
    <property type="match status" value="1"/>
</dbReference>
<proteinExistence type="predicted"/>
<dbReference type="Gene3D" id="1.10.260.40">
    <property type="entry name" value="lambda repressor-like DNA-binding domains"/>
    <property type="match status" value="1"/>
</dbReference>
<dbReference type="Pfam" id="PF13560">
    <property type="entry name" value="HTH_31"/>
    <property type="match status" value="1"/>
</dbReference>
<dbReference type="CDD" id="cd00093">
    <property type="entry name" value="HTH_XRE"/>
    <property type="match status" value="1"/>
</dbReference>
<dbReference type="EMBL" id="BOOG01000029">
    <property type="protein sequence ID" value="GIH71019.1"/>
    <property type="molecule type" value="Genomic_DNA"/>
</dbReference>
<evidence type="ECO:0000313" key="2">
    <source>
        <dbReference type="EMBL" id="GIH71019.1"/>
    </source>
</evidence>
<dbReference type="InterPro" id="IPR010982">
    <property type="entry name" value="Lambda_DNA-bd_dom_sf"/>
</dbReference>
<dbReference type="Proteomes" id="UP000610966">
    <property type="component" value="Unassembled WGS sequence"/>
</dbReference>
<dbReference type="AlphaFoldDB" id="A0A8J3RBZ2"/>
<comment type="caution">
    <text evidence="2">The sequence shown here is derived from an EMBL/GenBank/DDBJ whole genome shotgun (WGS) entry which is preliminary data.</text>
</comment>